<dbReference type="PANTHER" id="PTHR36300">
    <property type="entry name" value="RAW, ISOFORM A"/>
    <property type="match status" value="1"/>
</dbReference>
<evidence type="ECO:0000313" key="1">
    <source>
        <dbReference type="EMBL" id="KAF7994878.1"/>
    </source>
</evidence>
<dbReference type="Pfam" id="PF15891">
    <property type="entry name" value="Nuc_deoxyri_tr2"/>
    <property type="match status" value="1"/>
</dbReference>
<reference evidence="1 2" key="1">
    <citation type="submission" date="2020-08" db="EMBL/GenBank/DDBJ databases">
        <title>Aphidius gifuensis genome sequencing and assembly.</title>
        <authorList>
            <person name="Du Z."/>
        </authorList>
    </citation>
    <scope>NUCLEOTIDE SEQUENCE [LARGE SCALE GENOMIC DNA]</scope>
    <source>
        <strain evidence="1">YNYX2018</strain>
        <tissue evidence="1">Adults</tissue>
    </source>
</reference>
<comment type="caution">
    <text evidence="1">The sequence shown here is derived from an EMBL/GenBank/DDBJ whole genome shotgun (WGS) entry which is preliminary data.</text>
</comment>
<proteinExistence type="predicted"/>
<evidence type="ECO:0000313" key="2">
    <source>
        <dbReference type="Proteomes" id="UP000639338"/>
    </source>
</evidence>
<dbReference type="OrthoDB" id="6493944at2759"/>
<dbReference type="EMBL" id="JACMRX010000002">
    <property type="protein sequence ID" value="KAF7994878.1"/>
    <property type="molecule type" value="Genomic_DNA"/>
</dbReference>
<dbReference type="Proteomes" id="UP000639338">
    <property type="component" value="Unassembled WGS sequence"/>
</dbReference>
<evidence type="ECO:0008006" key="3">
    <source>
        <dbReference type="Google" id="ProtNLM"/>
    </source>
</evidence>
<sequence length="509" mass="57168">MAVPRVNLIFVMLLNSQSDNWSHEMLTRVEDCSGNSPDACMMIGDLGQFIKKLSQVYDTGATVPTSNTRALHHDGNDNHKISSPVRMAYEVFLGGSCNPTTWRADIAIPALQKFGITYYNPQVPEWKPELIAEEFEAKENARVLLFVIDKQTRNAASIIEVAQLAASRCHSLVLVVYHYQKGQTISGEKISAQEYRDLMNGVLVLQYFMERQRIPIFKNLCGALNGTYKILREATNVQDLNSEDEIMPTQLSMTQNEVDLIALEKMFRSLDPNDTGGVRLGDAWIALQTNAKCSVSLPKIHNVVSNPENYKSENNFIPNDDPTDQQINFNEFCDLARECSRHPTSYGTTCENWINSHIPESEKRHLYIGVVDEDLIWLNSVAAPLIKSMGLTLYHPNMNDYTVDLLPHELQLMINSRVILLIIPSHSRGIAISALAAYLIGLRTKLVLCVKLIPNGVTISGEQLTPQATKDYNRGRNYLSDYATREGVPVFENIADAFQHAMKLVQSPH</sequence>
<accession>A0A835CV08</accession>
<dbReference type="Gene3D" id="3.40.50.450">
    <property type="match status" value="1"/>
</dbReference>
<dbReference type="InterPro" id="IPR039470">
    <property type="entry name" value="Nuc_deoxyri_tr2"/>
</dbReference>
<dbReference type="GO" id="GO:0005886">
    <property type="term" value="C:plasma membrane"/>
    <property type="evidence" value="ECO:0007669"/>
    <property type="project" value="TreeGrafter"/>
</dbReference>
<protein>
    <recommendedName>
        <fullName evidence="3">EF-hand domain-containing protein</fullName>
    </recommendedName>
</protein>
<keyword evidence="2" id="KW-1185">Reference proteome</keyword>
<dbReference type="AlphaFoldDB" id="A0A835CV08"/>
<organism evidence="1 2">
    <name type="scientific">Aphidius gifuensis</name>
    <name type="common">Parasitoid wasp</name>
    <dbReference type="NCBI Taxonomy" id="684658"/>
    <lineage>
        <taxon>Eukaryota</taxon>
        <taxon>Metazoa</taxon>
        <taxon>Ecdysozoa</taxon>
        <taxon>Arthropoda</taxon>
        <taxon>Hexapoda</taxon>
        <taxon>Insecta</taxon>
        <taxon>Pterygota</taxon>
        <taxon>Neoptera</taxon>
        <taxon>Endopterygota</taxon>
        <taxon>Hymenoptera</taxon>
        <taxon>Apocrita</taxon>
        <taxon>Ichneumonoidea</taxon>
        <taxon>Braconidae</taxon>
        <taxon>Aphidiinae</taxon>
        <taxon>Aphidius</taxon>
    </lineage>
</organism>
<name>A0A835CV08_APHGI</name>
<dbReference type="FunFam" id="3.40.50.450:FF:000017">
    <property type="entry name" value="Raw, isoform D"/>
    <property type="match status" value="1"/>
</dbReference>
<gene>
    <name evidence="1" type="ORF">HCN44_004350</name>
</gene>
<dbReference type="PANTHER" id="PTHR36300:SF1">
    <property type="entry name" value="RAW, ISOFORM A"/>
    <property type="match status" value="1"/>
</dbReference>